<reference evidence="1" key="1">
    <citation type="submission" date="2019-04" db="EMBL/GenBank/DDBJ databases">
        <title>Evolution of Biomass-Degrading Anaerobic Consortia Revealed by Metagenomics.</title>
        <authorList>
            <person name="Peng X."/>
        </authorList>
    </citation>
    <scope>NUCLEOTIDE SEQUENCE</scope>
    <source>
        <strain evidence="1">SIG311</strain>
    </source>
</reference>
<evidence type="ECO:0000313" key="2">
    <source>
        <dbReference type="Proteomes" id="UP000766246"/>
    </source>
</evidence>
<dbReference type="AlphaFoldDB" id="A0A927UB00"/>
<comment type="caution">
    <text evidence="1">The sequence shown here is derived from an EMBL/GenBank/DDBJ whole genome shotgun (WGS) entry which is preliminary data.</text>
</comment>
<dbReference type="Proteomes" id="UP000766246">
    <property type="component" value="Unassembled WGS sequence"/>
</dbReference>
<sequence>MGTVKATVKDSLFTHMFGDESKEYLLKLYQALHPEDLETGVDNLKIISIENALSNDIYNDLGFIANDKLVVLVEAQSTWSVNILVRLLLYLAKTYQAYIWGHKELKAKLYTDSKIILPKAELYVLYAGKQDGKPTQMSLKEEFLGAEGNVDLKANVIFADEERNDIIGEYLAFCTILKEQVLLYNGDKQKAIQATISICIEQGKLVRYLSEHRMEVEDYMFALLSDEELKEAYGDYRESIGEEKGLQKGISQGIKQGTDKAMLNAIQSLVKNKGFTIDEAMEALEIPNDKRAVYKASLE</sequence>
<protein>
    <recommendedName>
        <fullName evidence="3">Transposase (putative) YhgA-like domain-containing protein</fullName>
    </recommendedName>
</protein>
<evidence type="ECO:0008006" key="3">
    <source>
        <dbReference type="Google" id="ProtNLM"/>
    </source>
</evidence>
<name>A0A927UB00_9FIRM</name>
<accession>A0A927UB00</accession>
<organism evidence="1 2">
    <name type="scientific">Pseudobutyrivibrio ruminis</name>
    <dbReference type="NCBI Taxonomy" id="46206"/>
    <lineage>
        <taxon>Bacteria</taxon>
        <taxon>Bacillati</taxon>
        <taxon>Bacillota</taxon>
        <taxon>Clostridia</taxon>
        <taxon>Lachnospirales</taxon>
        <taxon>Lachnospiraceae</taxon>
        <taxon>Pseudobutyrivibrio</taxon>
    </lineage>
</organism>
<dbReference type="EMBL" id="SVER01000008">
    <property type="protein sequence ID" value="MBE5919024.1"/>
    <property type="molecule type" value="Genomic_DNA"/>
</dbReference>
<evidence type="ECO:0000313" key="1">
    <source>
        <dbReference type="EMBL" id="MBE5919024.1"/>
    </source>
</evidence>
<gene>
    <name evidence="1" type="ORF">E7272_04185</name>
</gene>
<proteinExistence type="predicted"/>